<dbReference type="EMBL" id="JACIFH010000001">
    <property type="protein sequence ID" value="MBB4138823.1"/>
    <property type="molecule type" value="Genomic_DNA"/>
</dbReference>
<dbReference type="PANTHER" id="PTHR35007">
    <property type="entry name" value="INTEGRAL MEMBRANE PROTEIN-RELATED"/>
    <property type="match status" value="1"/>
</dbReference>
<evidence type="ECO:0000259" key="7">
    <source>
        <dbReference type="Pfam" id="PF00482"/>
    </source>
</evidence>
<name>A0AA40SM88_9MICO</name>
<protein>
    <submittedName>
        <fullName evidence="8">Tight adherence protein C</fullName>
    </submittedName>
</protein>
<evidence type="ECO:0000256" key="1">
    <source>
        <dbReference type="ARBA" id="ARBA00004651"/>
    </source>
</evidence>
<dbReference type="InterPro" id="IPR018076">
    <property type="entry name" value="T2SS_GspF_dom"/>
</dbReference>
<dbReference type="Pfam" id="PF00482">
    <property type="entry name" value="T2SSF"/>
    <property type="match status" value="1"/>
</dbReference>
<dbReference type="GO" id="GO:0005886">
    <property type="term" value="C:plasma membrane"/>
    <property type="evidence" value="ECO:0007669"/>
    <property type="project" value="UniProtKB-SubCell"/>
</dbReference>
<keyword evidence="5 6" id="KW-0472">Membrane</keyword>
<dbReference type="RefSeq" id="WP_183498552.1">
    <property type="nucleotide sequence ID" value="NZ_BAABCO010000003.1"/>
</dbReference>
<feature type="transmembrane region" description="Helical" evidence="6">
    <location>
        <begin position="129"/>
        <end position="149"/>
    </location>
</feature>
<evidence type="ECO:0000313" key="9">
    <source>
        <dbReference type="Proteomes" id="UP000549113"/>
    </source>
</evidence>
<keyword evidence="3 6" id="KW-0812">Transmembrane</keyword>
<keyword evidence="4 6" id="KW-1133">Transmembrane helix</keyword>
<keyword evidence="2" id="KW-1003">Cell membrane</keyword>
<evidence type="ECO:0000256" key="6">
    <source>
        <dbReference type="SAM" id="Phobius"/>
    </source>
</evidence>
<dbReference type="Proteomes" id="UP000549113">
    <property type="component" value="Unassembled WGS sequence"/>
</dbReference>
<feature type="transmembrane region" description="Helical" evidence="6">
    <location>
        <begin position="274"/>
        <end position="300"/>
    </location>
</feature>
<feature type="transmembrane region" description="Helical" evidence="6">
    <location>
        <begin position="6"/>
        <end position="25"/>
    </location>
</feature>
<organism evidence="8 9">
    <name type="scientific">Microbacterium invictum</name>
    <dbReference type="NCBI Taxonomy" id="515415"/>
    <lineage>
        <taxon>Bacteria</taxon>
        <taxon>Bacillati</taxon>
        <taxon>Actinomycetota</taxon>
        <taxon>Actinomycetes</taxon>
        <taxon>Micrococcales</taxon>
        <taxon>Microbacteriaceae</taxon>
        <taxon>Microbacterium</taxon>
    </lineage>
</organism>
<accession>A0AA40SM88</accession>
<evidence type="ECO:0000256" key="2">
    <source>
        <dbReference type="ARBA" id="ARBA00022475"/>
    </source>
</evidence>
<evidence type="ECO:0000313" key="8">
    <source>
        <dbReference type="EMBL" id="MBB4138823.1"/>
    </source>
</evidence>
<evidence type="ECO:0000256" key="5">
    <source>
        <dbReference type="ARBA" id="ARBA00023136"/>
    </source>
</evidence>
<keyword evidence="9" id="KW-1185">Reference proteome</keyword>
<evidence type="ECO:0000256" key="3">
    <source>
        <dbReference type="ARBA" id="ARBA00022692"/>
    </source>
</evidence>
<feature type="transmembrane region" description="Helical" evidence="6">
    <location>
        <begin position="103"/>
        <end position="123"/>
    </location>
</feature>
<proteinExistence type="predicted"/>
<reference evidence="8 9" key="1">
    <citation type="submission" date="2020-08" db="EMBL/GenBank/DDBJ databases">
        <title>Sequencing the genomes of 1000 actinobacteria strains.</title>
        <authorList>
            <person name="Klenk H.-P."/>
        </authorList>
    </citation>
    <scope>NUCLEOTIDE SEQUENCE [LARGE SCALE GENOMIC DNA]</scope>
    <source>
        <strain evidence="8 9">DSM 19600</strain>
    </source>
</reference>
<comment type="caution">
    <text evidence="8">The sequence shown here is derived from an EMBL/GenBank/DDBJ whole genome shotgun (WGS) entry which is preliminary data.</text>
</comment>
<dbReference type="AlphaFoldDB" id="A0AA40SM88"/>
<sequence length="305" mass="31773">MSTATTVAVALVLGGSFATGVLLVARRVPRWAAPTLSRRIAPYVRDIADPLGLTPLAPALPWVGWRARRDRLAAGLGANDALVRRLHKAGWSQDAVAFRAGQLGWALGGALVGAVLVVVLTLTDRMTPVAVLLPPLLAAAGAALCDLRLTAAARRRAARVEEELPTVLEFLALCLAAGEGLRDALRRVGEVGAGELTGEIRRAVLATGTGSSLADALGELSRSLDVPALSRAIDQLIAAIDRGAPLAGVLQAQAADAREDAKRMLIEQAGKKEVAMLLPLVFLILPLSVLFAVFPGVVMLRLGIG</sequence>
<comment type="subcellular location">
    <subcellularLocation>
        <location evidence="1">Cell membrane</location>
        <topology evidence="1">Multi-pass membrane protein</topology>
    </subcellularLocation>
</comment>
<gene>
    <name evidence="8" type="ORF">BKA10_000617</name>
</gene>
<feature type="domain" description="Type II secretion system protein GspF" evidence="7">
    <location>
        <begin position="168"/>
        <end position="292"/>
    </location>
</feature>
<evidence type="ECO:0000256" key="4">
    <source>
        <dbReference type="ARBA" id="ARBA00022989"/>
    </source>
</evidence>
<dbReference type="PANTHER" id="PTHR35007:SF2">
    <property type="entry name" value="PILUS ASSEMBLE PROTEIN"/>
    <property type="match status" value="1"/>
</dbReference>